<accession>A0ABX1S990</accession>
<evidence type="ECO:0000256" key="1">
    <source>
        <dbReference type="SAM" id="MobiDB-lite"/>
    </source>
</evidence>
<protein>
    <submittedName>
        <fullName evidence="3">LysR family transcriptional regulator</fullName>
    </submittedName>
</protein>
<evidence type="ECO:0000313" key="4">
    <source>
        <dbReference type="Proteomes" id="UP000820669"/>
    </source>
</evidence>
<name>A0ABX1S990_9PSEU</name>
<feature type="domain" description="HTH lysR-type" evidence="2">
    <location>
        <begin position="1"/>
        <end position="58"/>
    </location>
</feature>
<reference evidence="3 4" key="1">
    <citation type="submission" date="2020-04" db="EMBL/GenBank/DDBJ databases">
        <authorList>
            <person name="Klaysubun C."/>
            <person name="Duangmal K."/>
            <person name="Lipun K."/>
        </authorList>
    </citation>
    <scope>NUCLEOTIDE SEQUENCE [LARGE SCALE GENOMIC DNA]</scope>
    <source>
        <strain evidence="3 4">K10HN5</strain>
    </source>
</reference>
<dbReference type="PROSITE" id="PS50931">
    <property type="entry name" value="HTH_LYSR"/>
    <property type="match status" value="1"/>
</dbReference>
<evidence type="ECO:0000259" key="2">
    <source>
        <dbReference type="PROSITE" id="PS50931"/>
    </source>
</evidence>
<dbReference type="RefSeq" id="WP_169381112.1">
    <property type="nucleotide sequence ID" value="NZ_JAAXLA010000014.1"/>
</dbReference>
<dbReference type="Pfam" id="PF00126">
    <property type="entry name" value="HTH_1"/>
    <property type="match status" value="1"/>
</dbReference>
<gene>
    <name evidence="3" type="ORF">HF526_10135</name>
</gene>
<dbReference type="InterPro" id="IPR000847">
    <property type="entry name" value="LysR_HTH_N"/>
</dbReference>
<keyword evidence="4" id="KW-1185">Reference proteome</keyword>
<dbReference type="EMBL" id="JAAXLA010000014">
    <property type="protein sequence ID" value="NMH97665.1"/>
    <property type="molecule type" value="Genomic_DNA"/>
</dbReference>
<proteinExistence type="predicted"/>
<dbReference type="InterPro" id="IPR036388">
    <property type="entry name" value="WH-like_DNA-bd_sf"/>
</dbReference>
<comment type="caution">
    <text evidence="3">The sequence shown here is derived from an EMBL/GenBank/DDBJ whole genome shotgun (WGS) entry which is preliminary data.</text>
</comment>
<dbReference type="Proteomes" id="UP000820669">
    <property type="component" value="Unassembled WGS sequence"/>
</dbReference>
<feature type="region of interest" description="Disordered" evidence="1">
    <location>
        <begin position="51"/>
        <end position="103"/>
    </location>
</feature>
<dbReference type="Gene3D" id="1.10.10.10">
    <property type="entry name" value="Winged helix-like DNA-binding domain superfamily/Winged helix DNA-binding domain"/>
    <property type="match status" value="1"/>
</dbReference>
<organism evidence="3 4">
    <name type="scientific">Pseudonocardia acidicola</name>
    <dbReference type="NCBI Taxonomy" id="2724939"/>
    <lineage>
        <taxon>Bacteria</taxon>
        <taxon>Bacillati</taxon>
        <taxon>Actinomycetota</taxon>
        <taxon>Actinomycetes</taxon>
        <taxon>Pseudonocardiales</taxon>
        <taxon>Pseudonocardiaceae</taxon>
        <taxon>Pseudonocardia</taxon>
    </lineage>
</organism>
<dbReference type="SUPFAM" id="SSF46785">
    <property type="entry name" value="Winged helix' DNA-binding domain"/>
    <property type="match status" value="1"/>
</dbReference>
<sequence>MDLEAVRTGVAVADAGRFQEAAADLAIIRQAVSERVAALGKALGVRLFTRTHRSGAATTRTPHPPRCATTSAPHGPAAPSARPGHRNGPGDRHHRVHPATTTS</sequence>
<evidence type="ECO:0000313" key="3">
    <source>
        <dbReference type="EMBL" id="NMH97665.1"/>
    </source>
</evidence>
<dbReference type="InterPro" id="IPR036390">
    <property type="entry name" value="WH_DNA-bd_sf"/>
</dbReference>